<feature type="coiled-coil region" evidence="5">
    <location>
        <begin position="81"/>
        <end position="108"/>
    </location>
</feature>
<evidence type="ECO:0000313" key="9">
    <source>
        <dbReference type="Proteomes" id="UP000678499"/>
    </source>
</evidence>
<dbReference type="Gene3D" id="1.20.120.540">
    <property type="entry name" value="Voltage-gated potassium channels"/>
    <property type="match status" value="1"/>
</dbReference>
<feature type="non-terminal residue" evidence="8">
    <location>
        <position position="215"/>
    </location>
</feature>
<dbReference type="OrthoDB" id="2985014at2759"/>
<dbReference type="Pfam" id="PF07690">
    <property type="entry name" value="MFS_1"/>
    <property type="match status" value="1"/>
</dbReference>
<keyword evidence="9" id="KW-1185">Reference proteome</keyword>
<evidence type="ECO:0000313" key="8">
    <source>
        <dbReference type="EMBL" id="CAD7284408.1"/>
    </source>
</evidence>
<organism evidence="8">
    <name type="scientific">Notodromas monacha</name>
    <dbReference type="NCBI Taxonomy" id="399045"/>
    <lineage>
        <taxon>Eukaryota</taxon>
        <taxon>Metazoa</taxon>
        <taxon>Ecdysozoa</taxon>
        <taxon>Arthropoda</taxon>
        <taxon>Crustacea</taxon>
        <taxon>Oligostraca</taxon>
        <taxon>Ostracoda</taxon>
        <taxon>Podocopa</taxon>
        <taxon>Podocopida</taxon>
        <taxon>Cypridocopina</taxon>
        <taxon>Cypridoidea</taxon>
        <taxon>Cyprididae</taxon>
        <taxon>Notodromas</taxon>
    </lineage>
</organism>
<reference evidence="8" key="1">
    <citation type="submission" date="2020-11" db="EMBL/GenBank/DDBJ databases">
        <authorList>
            <person name="Tran Van P."/>
        </authorList>
    </citation>
    <scope>NUCLEOTIDE SEQUENCE</scope>
</reference>
<dbReference type="AlphaFoldDB" id="A0A7R9BZI5"/>
<keyword evidence="3 6" id="KW-1133">Transmembrane helix</keyword>
<dbReference type="PANTHER" id="PTHR11662">
    <property type="entry name" value="SOLUTE CARRIER FAMILY 17"/>
    <property type="match status" value="1"/>
</dbReference>
<evidence type="ECO:0000256" key="5">
    <source>
        <dbReference type="SAM" id="Coils"/>
    </source>
</evidence>
<evidence type="ECO:0000259" key="7">
    <source>
        <dbReference type="PROSITE" id="PS50850"/>
    </source>
</evidence>
<dbReference type="EMBL" id="CAJPEX010008095">
    <property type="protein sequence ID" value="CAG0924560.1"/>
    <property type="molecule type" value="Genomic_DNA"/>
</dbReference>
<dbReference type="PANTHER" id="PTHR11662:SF399">
    <property type="entry name" value="FI19708P1-RELATED"/>
    <property type="match status" value="1"/>
</dbReference>
<keyword evidence="4 6" id="KW-0472">Membrane</keyword>
<dbReference type="GO" id="GO:0006820">
    <property type="term" value="P:monoatomic anion transport"/>
    <property type="evidence" value="ECO:0007669"/>
    <property type="project" value="TreeGrafter"/>
</dbReference>
<dbReference type="InterPro" id="IPR027378">
    <property type="entry name" value="Nucleotide_channel_N"/>
</dbReference>
<keyword evidence="2 6" id="KW-0812">Transmembrane</keyword>
<dbReference type="InterPro" id="IPR036259">
    <property type="entry name" value="MFS_trans_sf"/>
</dbReference>
<protein>
    <recommendedName>
        <fullName evidence="7">Major facilitator superfamily (MFS) profile domain-containing protein</fullName>
    </recommendedName>
</protein>
<feature type="transmembrane region" description="Helical" evidence="6">
    <location>
        <begin position="178"/>
        <end position="197"/>
    </location>
</feature>
<evidence type="ECO:0000256" key="3">
    <source>
        <dbReference type="ARBA" id="ARBA00022989"/>
    </source>
</evidence>
<gene>
    <name evidence="8" type="ORF">NMOB1V02_LOCUS12015</name>
</gene>
<sequence length="215" mass="23975">MAISEKVENEELPVTVETNGCVDHQPLKDVNDSKIGIISVRWTAVIVTFVGFTASIALQSTTNIALVAMVNFTAVRELGHERQLLNSIESFSNEVKEMENESQTLAFNDERCFEDDIFEEDIVPGSENASHPIWKREDGPFVWDETTQGAILSGFYWGHILTQLLGGRMAERYGPKRVFLGVLVSASLVTSLVPVFANFGKTWIIAIRFCQGVIY</sequence>
<evidence type="ECO:0000256" key="4">
    <source>
        <dbReference type="ARBA" id="ARBA00023136"/>
    </source>
</evidence>
<dbReference type="EMBL" id="OA890132">
    <property type="protein sequence ID" value="CAD7284408.1"/>
    <property type="molecule type" value="Genomic_DNA"/>
</dbReference>
<evidence type="ECO:0000256" key="6">
    <source>
        <dbReference type="SAM" id="Phobius"/>
    </source>
</evidence>
<evidence type="ECO:0000256" key="2">
    <source>
        <dbReference type="ARBA" id="ARBA00022692"/>
    </source>
</evidence>
<name>A0A7R9BZI5_9CRUS</name>
<dbReference type="Proteomes" id="UP000678499">
    <property type="component" value="Unassembled WGS sequence"/>
</dbReference>
<accession>A0A7R9BZI5</accession>
<dbReference type="SUPFAM" id="SSF103473">
    <property type="entry name" value="MFS general substrate transporter"/>
    <property type="match status" value="1"/>
</dbReference>
<feature type="domain" description="Major facilitator superfamily (MFS) profile" evidence="7">
    <location>
        <begin position="67"/>
        <end position="215"/>
    </location>
</feature>
<dbReference type="InterPro" id="IPR050382">
    <property type="entry name" value="MFS_Na/Anion_cotransporter"/>
</dbReference>
<evidence type="ECO:0000256" key="1">
    <source>
        <dbReference type="ARBA" id="ARBA00004141"/>
    </source>
</evidence>
<dbReference type="GO" id="GO:0016020">
    <property type="term" value="C:membrane"/>
    <property type="evidence" value="ECO:0007669"/>
    <property type="project" value="UniProtKB-SubCell"/>
</dbReference>
<proteinExistence type="predicted"/>
<dbReference type="PROSITE" id="PS50850">
    <property type="entry name" value="MFS"/>
    <property type="match status" value="1"/>
</dbReference>
<keyword evidence="5" id="KW-0175">Coiled coil</keyword>
<dbReference type="InterPro" id="IPR020846">
    <property type="entry name" value="MFS_dom"/>
</dbReference>
<dbReference type="InterPro" id="IPR011701">
    <property type="entry name" value="MFS"/>
</dbReference>
<comment type="subcellular location">
    <subcellularLocation>
        <location evidence="1">Membrane</location>
        <topology evidence="1">Multi-pass membrane protein</topology>
    </subcellularLocation>
</comment>
<dbReference type="GO" id="GO:0022857">
    <property type="term" value="F:transmembrane transporter activity"/>
    <property type="evidence" value="ECO:0007669"/>
    <property type="project" value="InterPro"/>
</dbReference>